<proteinExistence type="predicted"/>
<evidence type="ECO:0000313" key="2">
    <source>
        <dbReference type="Proteomes" id="UP001229952"/>
    </source>
</evidence>
<dbReference type="Pfam" id="PF20199">
    <property type="entry name" value="RepSA"/>
    <property type="match status" value="1"/>
</dbReference>
<reference evidence="1 2" key="1">
    <citation type="submission" date="2023-03" db="EMBL/GenBank/DDBJ databases">
        <title>Isolation and description of six Streptomyces strains from soil environments, able to metabolize different microbial glucans.</title>
        <authorList>
            <person name="Widen T."/>
            <person name="Larsbrink J."/>
        </authorList>
    </citation>
    <scope>NUCLEOTIDE SEQUENCE [LARGE SCALE GENOMIC DNA]</scope>
    <source>
        <strain evidence="1 2">Mut2</strain>
    </source>
</reference>
<gene>
    <name evidence="1" type="ORF">P8A22_04580</name>
</gene>
<organism evidence="1 2">
    <name type="scientific">Streptomyces laculatispora</name>
    <dbReference type="NCBI Taxonomy" id="887464"/>
    <lineage>
        <taxon>Bacteria</taxon>
        <taxon>Bacillati</taxon>
        <taxon>Actinomycetota</taxon>
        <taxon>Actinomycetes</taxon>
        <taxon>Kitasatosporales</taxon>
        <taxon>Streptomycetaceae</taxon>
        <taxon>Streptomyces</taxon>
    </lineage>
</organism>
<accession>A0ABY9HXR3</accession>
<protein>
    <submittedName>
        <fullName evidence="1">Plasmid replication initiator protein</fullName>
    </submittedName>
</protein>
<dbReference type="Proteomes" id="UP001229952">
    <property type="component" value="Chromosome"/>
</dbReference>
<dbReference type="RefSeq" id="WP_306085985.1">
    <property type="nucleotide sequence ID" value="NZ_CP120992.1"/>
</dbReference>
<keyword evidence="2" id="KW-1185">Reference proteome</keyword>
<sequence>MTANIARRPSPSAGRPYLTDTERDLIRLANEPGFRRWLEQIKATGGCAHPIYLAGHTTTLDTETGTVLRHYDTATEPGGRLPIRCRNRRETVCAPCSRLHAGDTFHLVRAGLLGGKGTPATVAHHPRLFVTLTAPSFGAVHRTTPDSTSCRPRRNAGHCEHGQPLGCAVVHAPDDRAAGQPLCPRCYDYTGHVLWNAHAGCLWNRTTDSIRRHVATAAGITQSRLRDHARLSFAKVAEYQRRGAIHFHAVIRLDGATGPDMPPRDWATDALLTTAVQAAARSVHVPMPYVSPLGEHHFRWGTQTDCHPINGTTRTNDDPVSDQAVAAYVAKYVSKSVGDAGGTDRPVASAEEIAWLPVPTHVRSLMGTCWRLGRLPELAHLRLCAWTHTLGFRGHVLTKSRCYSTTYTALRADRTQHASNRATADGPDAVTESAWRYVGSGHTSGESLLASGIAQDIDHHREIRHENTARLRD</sequence>
<evidence type="ECO:0000313" key="1">
    <source>
        <dbReference type="EMBL" id="WLQ39368.1"/>
    </source>
</evidence>
<name>A0ABY9HXR3_9ACTN</name>
<dbReference type="InterPro" id="IPR046828">
    <property type="entry name" value="RepSA"/>
</dbReference>
<dbReference type="EMBL" id="CP120992">
    <property type="protein sequence ID" value="WLQ39368.1"/>
    <property type="molecule type" value="Genomic_DNA"/>
</dbReference>